<evidence type="ECO:0000313" key="1">
    <source>
        <dbReference type="EMBL" id="MCU6718267.1"/>
    </source>
</evidence>
<accession>A0ABT2SGT7</accession>
<sequence length="59" mass="6997">MNEESMLTDKQYTGMLIDEFQRLERILKAAKNENAVETVKLINDEMKYLRLKLEPIKLP</sequence>
<comment type="caution">
    <text evidence="1">The sequence shown here is derived from an EMBL/GenBank/DDBJ whole genome shotgun (WGS) entry which is preliminary data.</text>
</comment>
<keyword evidence="2" id="KW-1185">Reference proteome</keyword>
<evidence type="ECO:0000313" key="2">
    <source>
        <dbReference type="Proteomes" id="UP001209666"/>
    </source>
</evidence>
<dbReference type="RefSeq" id="WP_022243963.1">
    <property type="nucleotide sequence ID" value="NZ_JAOQKI010000031.1"/>
</dbReference>
<organism evidence="1 2">
    <name type="scientific">Roseburia amylophila</name>
    <dbReference type="NCBI Taxonomy" id="2981794"/>
    <lineage>
        <taxon>Bacteria</taxon>
        <taxon>Bacillati</taxon>
        <taxon>Bacillota</taxon>
        <taxon>Clostridia</taxon>
        <taxon>Lachnospirales</taxon>
        <taxon>Lachnospiraceae</taxon>
        <taxon>Roseburia</taxon>
    </lineage>
</organism>
<name>A0ABT2SGT7_9FIRM</name>
<dbReference type="EMBL" id="JAOQKI010000031">
    <property type="protein sequence ID" value="MCU6718267.1"/>
    <property type="molecule type" value="Genomic_DNA"/>
</dbReference>
<proteinExistence type="predicted"/>
<protein>
    <submittedName>
        <fullName evidence="1">Uncharacterized protein</fullName>
    </submittedName>
</protein>
<reference evidence="1 2" key="1">
    <citation type="journal article" date="2021" name="ISME Commun">
        <title>Automated analysis of genomic sequences facilitates high-throughput and comprehensive description of bacteria.</title>
        <authorList>
            <person name="Hitch T.C.A."/>
        </authorList>
    </citation>
    <scope>NUCLEOTIDE SEQUENCE [LARGE SCALE GENOMIC DNA]</scope>
    <source>
        <strain evidence="1 2">Sanger_19</strain>
    </source>
</reference>
<dbReference type="Proteomes" id="UP001209666">
    <property type="component" value="Unassembled WGS sequence"/>
</dbReference>
<gene>
    <name evidence="1" type="ORF">OCV43_13510</name>
</gene>